<comment type="caution">
    <text evidence="2">The sequence shown here is derived from an EMBL/GenBank/DDBJ whole genome shotgun (WGS) entry which is preliminary data.</text>
</comment>
<feature type="compositionally biased region" description="Low complexity" evidence="1">
    <location>
        <begin position="43"/>
        <end position="60"/>
    </location>
</feature>
<evidence type="ECO:0000313" key="3">
    <source>
        <dbReference type="Proteomes" id="UP000274556"/>
    </source>
</evidence>
<dbReference type="EMBL" id="RBXL01000001">
    <property type="protein sequence ID" value="RKT47582.1"/>
    <property type="molecule type" value="Genomic_DNA"/>
</dbReference>
<dbReference type="AlphaFoldDB" id="A0A495VDZ5"/>
<protein>
    <submittedName>
        <fullName evidence="2">Uncharacterized protein</fullName>
    </submittedName>
</protein>
<feature type="compositionally biased region" description="Low complexity" evidence="1">
    <location>
        <begin position="1"/>
        <end position="17"/>
    </location>
</feature>
<sequence>MTTPPKKTPPGSTSNSTRTERRLVASIRKAKTGADQPGDAEPAGEQASAGATASAPAVRAKPSGAGAAARTVARKRPASGADAGSSVEGYQIRRRVWPD</sequence>
<gene>
    <name evidence="2" type="ORF">BDD21_5178</name>
</gene>
<evidence type="ECO:0000313" key="2">
    <source>
        <dbReference type="EMBL" id="RKT47582.1"/>
    </source>
</evidence>
<keyword evidence="3" id="KW-1185">Reference proteome</keyword>
<dbReference type="Proteomes" id="UP000274556">
    <property type="component" value="Unassembled WGS sequence"/>
</dbReference>
<dbReference type="RefSeq" id="WP_147431225.1">
    <property type="nucleotide sequence ID" value="NZ_RBXL01000001.1"/>
</dbReference>
<proteinExistence type="predicted"/>
<accession>A0A495VDZ5</accession>
<evidence type="ECO:0000256" key="1">
    <source>
        <dbReference type="SAM" id="MobiDB-lite"/>
    </source>
</evidence>
<feature type="region of interest" description="Disordered" evidence="1">
    <location>
        <begin position="1"/>
        <end position="99"/>
    </location>
</feature>
<reference evidence="2 3" key="1">
    <citation type="submission" date="2018-10" db="EMBL/GenBank/DDBJ databases">
        <title>Genomic Encyclopedia of Archaeal and Bacterial Type Strains, Phase II (KMG-II): from individual species to whole genera.</title>
        <authorList>
            <person name="Goeker M."/>
        </authorList>
    </citation>
    <scope>NUCLEOTIDE SEQUENCE [LARGE SCALE GENOMIC DNA]</scope>
    <source>
        <strain evidence="2 3">DSM 235</strain>
    </source>
</reference>
<organism evidence="2 3">
    <name type="scientific">Thiocapsa rosea</name>
    <dbReference type="NCBI Taxonomy" id="69360"/>
    <lineage>
        <taxon>Bacteria</taxon>
        <taxon>Pseudomonadati</taxon>
        <taxon>Pseudomonadota</taxon>
        <taxon>Gammaproteobacteria</taxon>
        <taxon>Chromatiales</taxon>
        <taxon>Chromatiaceae</taxon>
        <taxon>Thiocapsa</taxon>
    </lineage>
</organism>
<name>A0A495VDZ5_9GAMM</name>